<dbReference type="Proteomes" id="UP001590951">
    <property type="component" value="Unassembled WGS sequence"/>
</dbReference>
<proteinExistence type="predicted"/>
<feature type="transmembrane region" description="Helical" evidence="1">
    <location>
        <begin position="12"/>
        <end position="31"/>
    </location>
</feature>
<evidence type="ECO:0000313" key="3">
    <source>
        <dbReference type="Proteomes" id="UP001590951"/>
    </source>
</evidence>
<evidence type="ECO:0000313" key="2">
    <source>
        <dbReference type="EMBL" id="KAL2052915.1"/>
    </source>
</evidence>
<comment type="caution">
    <text evidence="2">The sequence shown here is derived from an EMBL/GenBank/DDBJ whole genome shotgun (WGS) entry which is preliminary data.</text>
</comment>
<dbReference type="EMBL" id="JBHFEH010000024">
    <property type="protein sequence ID" value="KAL2052915.1"/>
    <property type="molecule type" value="Genomic_DNA"/>
</dbReference>
<keyword evidence="1" id="KW-0812">Transmembrane</keyword>
<gene>
    <name evidence="2" type="ORF">ABVK25_006856</name>
</gene>
<keyword evidence="1" id="KW-0472">Membrane</keyword>
<reference evidence="2 3" key="1">
    <citation type="submission" date="2024-09" db="EMBL/GenBank/DDBJ databases">
        <title>Rethinking Asexuality: The Enigmatic Case of Functional Sexual Genes in Lepraria (Stereocaulaceae).</title>
        <authorList>
            <person name="Doellman M."/>
            <person name="Sun Y."/>
            <person name="Barcenas-Pena A."/>
            <person name="Lumbsch H.T."/>
            <person name="Grewe F."/>
        </authorList>
    </citation>
    <scope>NUCLEOTIDE SEQUENCE [LARGE SCALE GENOMIC DNA]</scope>
    <source>
        <strain evidence="2 3">Grewe 0041</strain>
    </source>
</reference>
<organism evidence="2 3">
    <name type="scientific">Lepraria finkii</name>
    <dbReference type="NCBI Taxonomy" id="1340010"/>
    <lineage>
        <taxon>Eukaryota</taxon>
        <taxon>Fungi</taxon>
        <taxon>Dikarya</taxon>
        <taxon>Ascomycota</taxon>
        <taxon>Pezizomycotina</taxon>
        <taxon>Lecanoromycetes</taxon>
        <taxon>OSLEUM clade</taxon>
        <taxon>Lecanoromycetidae</taxon>
        <taxon>Lecanorales</taxon>
        <taxon>Lecanorineae</taxon>
        <taxon>Stereocaulaceae</taxon>
        <taxon>Lepraria</taxon>
    </lineage>
</organism>
<protein>
    <submittedName>
        <fullName evidence="2">Uncharacterized protein</fullName>
    </submittedName>
</protein>
<sequence>MPFFNVTVHWFYGGISYLIFAGAISAFLLVLKILHHLTREETEDGRIWAINGGSAVYNACSEAK</sequence>
<keyword evidence="3" id="KW-1185">Reference proteome</keyword>
<name>A0ABR4B572_9LECA</name>
<keyword evidence="1" id="KW-1133">Transmembrane helix</keyword>
<accession>A0ABR4B572</accession>
<evidence type="ECO:0000256" key="1">
    <source>
        <dbReference type="SAM" id="Phobius"/>
    </source>
</evidence>